<gene>
    <name evidence="1" type="ORF">P9H32_05710</name>
</gene>
<organism evidence="1 2">
    <name type="scientific">Pontiella agarivorans</name>
    <dbReference type="NCBI Taxonomy" id="3038953"/>
    <lineage>
        <taxon>Bacteria</taxon>
        <taxon>Pseudomonadati</taxon>
        <taxon>Kiritimatiellota</taxon>
        <taxon>Kiritimatiellia</taxon>
        <taxon>Kiritimatiellales</taxon>
        <taxon>Pontiellaceae</taxon>
        <taxon>Pontiella</taxon>
    </lineage>
</organism>
<dbReference type="EMBL" id="JARVCO010000007">
    <property type="protein sequence ID" value="MDZ8118120.1"/>
    <property type="molecule type" value="Genomic_DNA"/>
</dbReference>
<keyword evidence="2" id="KW-1185">Reference proteome</keyword>
<evidence type="ECO:0000313" key="1">
    <source>
        <dbReference type="EMBL" id="MDZ8118120.1"/>
    </source>
</evidence>
<evidence type="ECO:0000313" key="2">
    <source>
        <dbReference type="Proteomes" id="UP001290861"/>
    </source>
</evidence>
<name>A0ABU5MVB2_9BACT</name>
<accession>A0ABU5MVB2</accession>
<dbReference type="RefSeq" id="WP_322607919.1">
    <property type="nucleotide sequence ID" value="NZ_JARVCO010000007.1"/>
</dbReference>
<comment type="caution">
    <text evidence="1">The sequence shown here is derived from an EMBL/GenBank/DDBJ whole genome shotgun (WGS) entry which is preliminary data.</text>
</comment>
<dbReference type="Proteomes" id="UP001290861">
    <property type="component" value="Unassembled WGS sequence"/>
</dbReference>
<reference evidence="1 2" key="1">
    <citation type="journal article" date="2024" name="Appl. Environ. Microbiol.">
        <title>Pontiella agarivorans sp. nov., a novel marine anaerobic bacterium capable of degrading macroalgal polysaccharides and fixing nitrogen.</title>
        <authorList>
            <person name="Liu N."/>
            <person name="Kivenson V."/>
            <person name="Peng X."/>
            <person name="Cui Z."/>
            <person name="Lankiewicz T.S."/>
            <person name="Gosselin K.M."/>
            <person name="English C.J."/>
            <person name="Blair E.M."/>
            <person name="O'Malley M.A."/>
            <person name="Valentine D.L."/>
        </authorList>
    </citation>
    <scope>NUCLEOTIDE SEQUENCE [LARGE SCALE GENOMIC DNA]</scope>
    <source>
        <strain evidence="1 2">NLcol2</strain>
    </source>
</reference>
<sequence>MKLYLPILEILILHTLTAGNAAHAQIPDAPQPQHNKFAIELFRIESPNPFEEARFLKQNISIPELFENAQNRINTYPVLYSALGIPAICDQTKCVHMAENYNIKDGKAVPVKSKVELGMRTKVTIRKLENNMATYELEFSNKELKGYEEVILKNDIHVKLPRFETRQINTELNQSLGSWLVLGGLSGSGDNGIHSTYYIIRITRPMGMSRY</sequence>
<protein>
    <submittedName>
        <fullName evidence="1">Uncharacterized protein</fullName>
    </submittedName>
</protein>
<proteinExistence type="predicted"/>